<name>A0A1H9F686_9BACI</name>
<gene>
    <name evidence="2" type="ORF">SAMN05216362_11145</name>
</gene>
<sequence>MRHLRAGYGLDRNGFIVSDVRIDKIDPIYEPCIQESVESLRNWFHQQLHSVYLYGSVARGDAVAVKSDLDLIALFAGELSSNKLTELKTLSDELSKKYRSLVRDVGIAVAYYDYTVDPENYYENAFLKELCVCVYGEDLGERFGPYKLTSEIADRFNGDICESLTRALNRLESASNQDFKTYTQNFARKLIRTYYSMVMVRSQVWTTRLHEQAEVFIRHFPEKEAIIRILFNWIDEPPTDYESVYELFKREGEWACKNFAHEANISP</sequence>
<evidence type="ECO:0000313" key="2">
    <source>
        <dbReference type="EMBL" id="SEQ33460.1"/>
    </source>
</evidence>
<evidence type="ECO:0000259" key="1">
    <source>
        <dbReference type="Pfam" id="PF01909"/>
    </source>
</evidence>
<dbReference type="EMBL" id="FOES01000011">
    <property type="protein sequence ID" value="SEQ33460.1"/>
    <property type="molecule type" value="Genomic_DNA"/>
</dbReference>
<accession>A0A1H9F686</accession>
<organism evidence="2 3">
    <name type="scientific">Piscibacillus halophilus</name>
    <dbReference type="NCBI Taxonomy" id="571933"/>
    <lineage>
        <taxon>Bacteria</taxon>
        <taxon>Bacillati</taxon>
        <taxon>Bacillota</taxon>
        <taxon>Bacilli</taxon>
        <taxon>Bacillales</taxon>
        <taxon>Bacillaceae</taxon>
        <taxon>Piscibacillus</taxon>
    </lineage>
</organism>
<dbReference type="AlphaFoldDB" id="A0A1H9F686"/>
<dbReference type="InterPro" id="IPR002934">
    <property type="entry name" value="Polymerase_NTP_transf_dom"/>
</dbReference>
<dbReference type="STRING" id="571933.SAMN05216362_11145"/>
<dbReference type="RefSeq" id="WP_091773334.1">
    <property type="nucleotide sequence ID" value="NZ_FOES01000011.1"/>
</dbReference>
<protein>
    <recommendedName>
        <fullName evidence="1">Polymerase nucleotidyl transferase domain-containing protein</fullName>
    </recommendedName>
</protein>
<keyword evidence="3" id="KW-1185">Reference proteome</keyword>
<dbReference type="InterPro" id="IPR043519">
    <property type="entry name" value="NT_sf"/>
</dbReference>
<feature type="domain" description="Polymerase nucleotidyl transferase" evidence="1">
    <location>
        <begin position="49"/>
        <end position="93"/>
    </location>
</feature>
<dbReference type="Gene3D" id="3.30.460.10">
    <property type="entry name" value="Beta Polymerase, domain 2"/>
    <property type="match status" value="1"/>
</dbReference>
<dbReference type="Proteomes" id="UP000199427">
    <property type="component" value="Unassembled WGS sequence"/>
</dbReference>
<dbReference type="CDD" id="cd05403">
    <property type="entry name" value="NT_KNTase_like"/>
    <property type="match status" value="1"/>
</dbReference>
<dbReference type="GO" id="GO:0016779">
    <property type="term" value="F:nucleotidyltransferase activity"/>
    <property type="evidence" value="ECO:0007669"/>
    <property type="project" value="InterPro"/>
</dbReference>
<proteinExistence type="predicted"/>
<reference evidence="2 3" key="1">
    <citation type="submission" date="2016-10" db="EMBL/GenBank/DDBJ databases">
        <authorList>
            <person name="de Groot N.N."/>
        </authorList>
    </citation>
    <scope>NUCLEOTIDE SEQUENCE [LARGE SCALE GENOMIC DNA]</scope>
    <source>
        <strain evidence="2 3">DSM 21633</strain>
    </source>
</reference>
<evidence type="ECO:0000313" key="3">
    <source>
        <dbReference type="Proteomes" id="UP000199427"/>
    </source>
</evidence>
<dbReference type="Pfam" id="PF01909">
    <property type="entry name" value="NTP_transf_2"/>
    <property type="match status" value="1"/>
</dbReference>
<dbReference type="SUPFAM" id="SSF81301">
    <property type="entry name" value="Nucleotidyltransferase"/>
    <property type="match status" value="1"/>
</dbReference>
<dbReference type="OrthoDB" id="2351665at2"/>